<dbReference type="Gene3D" id="3.40.50.1580">
    <property type="entry name" value="Nucleoside phosphorylase domain"/>
    <property type="match status" value="1"/>
</dbReference>
<dbReference type="RefSeq" id="WP_189383963.1">
    <property type="nucleotide sequence ID" value="NZ_BAABFY010000057.1"/>
</dbReference>
<reference evidence="7" key="2">
    <citation type="submission" date="2020-09" db="EMBL/GenBank/DDBJ databases">
        <authorList>
            <person name="Sun Q."/>
            <person name="Kim S."/>
        </authorList>
    </citation>
    <scope>NUCLEOTIDE SEQUENCE</scope>
    <source>
        <strain evidence="7">KCTC 23732</strain>
    </source>
</reference>
<gene>
    <name evidence="7" type="ORF">GCM10011450_06030</name>
</gene>
<dbReference type="InterPro" id="IPR035994">
    <property type="entry name" value="Nucleoside_phosphorylase_sf"/>
</dbReference>
<keyword evidence="3" id="KW-0028">Amino-acid biosynthesis</keyword>
<dbReference type="GO" id="GO:0005829">
    <property type="term" value="C:cytosol"/>
    <property type="evidence" value="ECO:0007669"/>
    <property type="project" value="TreeGrafter"/>
</dbReference>
<accession>A0A918MWJ1</accession>
<dbReference type="EC" id="3.2.2.9" evidence="2"/>
<sequence length="260" mass="28162">MSVLGIIAALHQEIASLLQAMGPNVKVYRIGQRDYHEGTLMGRSCVVVLSRIGKVAAAATTVTLIREFKVSAILFTGVAGSINKQVKVGDVVVATQLLQYDINASPLFPRFEVPLLGLSHFDTDTILSAQLQQCAQDYISQDLAIDVNAASREAFRLRQPQCHTGIIISGDCFVSDATHSMQLQQDLPAALCVEMEGASVAQVCYEYEIPFAIARIISDQADGSAHIDFNAFLEQVARFYSAGILKRFLNNTAPLGLSSL</sequence>
<dbReference type="CDD" id="cd09008">
    <property type="entry name" value="MTAN"/>
    <property type="match status" value="1"/>
</dbReference>
<dbReference type="EMBL" id="BMYS01000002">
    <property type="protein sequence ID" value="GGW78886.1"/>
    <property type="molecule type" value="Genomic_DNA"/>
</dbReference>
<reference evidence="7" key="1">
    <citation type="journal article" date="2014" name="Int. J. Syst. Evol. Microbiol.">
        <title>Complete genome sequence of Corynebacterium casei LMG S-19264T (=DSM 44701T), isolated from a smear-ripened cheese.</title>
        <authorList>
            <consortium name="US DOE Joint Genome Institute (JGI-PGF)"/>
            <person name="Walter F."/>
            <person name="Albersmeier A."/>
            <person name="Kalinowski J."/>
            <person name="Ruckert C."/>
        </authorList>
    </citation>
    <scope>NUCLEOTIDE SEQUENCE</scope>
    <source>
        <strain evidence="7">KCTC 23732</strain>
    </source>
</reference>
<evidence type="ECO:0000256" key="1">
    <source>
        <dbReference type="ARBA" id="ARBA00004945"/>
    </source>
</evidence>
<dbReference type="GO" id="GO:0008782">
    <property type="term" value="F:adenosylhomocysteine nucleosidase activity"/>
    <property type="evidence" value="ECO:0007669"/>
    <property type="project" value="UniProtKB-EC"/>
</dbReference>
<evidence type="ECO:0000256" key="4">
    <source>
        <dbReference type="ARBA" id="ARBA00022801"/>
    </source>
</evidence>
<keyword evidence="8" id="KW-1185">Reference proteome</keyword>
<proteinExistence type="predicted"/>
<dbReference type="Proteomes" id="UP000608345">
    <property type="component" value="Unassembled WGS sequence"/>
</dbReference>
<dbReference type="NCBIfam" id="TIGR01704">
    <property type="entry name" value="MTA_SAH-Nsdase"/>
    <property type="match status" value="1"/>
</dbReference>
<feature type="domain" description="Nucleoside phosphorylase" evidence="6">
    <location>
        <begin position="4"/>
        <end position="249"/>
    </location>
</feature>
<comment type="caution">
    <text evidence="7">The sequence shown here is derived from an EMBL/GenBank/DDBJ whole genome shotgun (WGS) entry which is preliminary data.</text>
</comment>
<keyword evidence="5" id="KW-0486">Methionine biosynthesis</keyword>
<evidence type="ECO:0000313" key="8">
    <source>
        <dbReference type="Proteomes" id="UP000608345"/>
    </source>
</evidence>
<comment type="pathway">
    <text evidence="1">Amino-acid biosynthesis; L-methionine biosynthesis via salvage pathway; S-methyl-5-thio-alpha-D-ribose 1-phosphate from S-methyl-5'-thioadenosine (hydrolase route): step 1/2.</text>
</comment>
<dbReference type="NCBIfam" id="NF004079">
    <property type="entry name" value="PRK05584.1"/>
    <property type="match status" value="1"/>
</dbReference>
<dbReference type="GO" id="GO:0009164">
    <property type="term" value="P:nucleoside catabolic process"/>
    <property type="evidence" value="ECO:0007669"/>
    <property type="project" value="InterPro"/>
</dbReference>
<dbReference type="GO" id="GO:0019284">
    <property type="term" value="P:L-methionine salvage from S-adenosylmethionine"/>
    <property type="evidence" value="ECO:0007669"/>
    <property type="project" value="TreeGrafter"/>
</dbReference>
<evidence type="ECO:0000256" key="3">
    <source>
        <dbReference type="ARBA" id="ARBA00022605"/>
    </source>
</evidence>
<dbReference type="GO" id="GO:0008930">
    <property type="term" value="F:methylthioadenosine nucleosidase activity"/>
    <property type="evidence" value="ECO:0007669"/>
    <property type="project" value="InterPro"/>
</dbReference>
<keyword evidence="4" id="KW-0378">Hydrolase</keyword>
<dbReference type="AlphaFoldDB" id="A0A918MWJ1"/>
<dbReference type="SUPFAM" id="SSF53167">
    <property type="entry name" value="Purine and uridine phosphorylases"/>
    <property type="match status" value="1"/>
</dbReference>
<dbReference type="InterPro" id="IPR010049">
    <property type="entry name" value="MTA_SAH_Nsdase"/>
</dbReference>
<evidence type="ECO:0000259" key="6">
    <source>
        <dbReference type="Pfam" id="PF01048"/>
    </source>
</evidence>
<dbReference type="Pfam" id="PF01048">
    <property type="entry name" value="PNP_UDP_1"/>
    <property type="match status" value="1"/>
</dbReference>
<evidence type="ECO:0000313" key="7">
    <source>
        <dbReference type="EMBL" id="GGW78886.1"/>
    </source>
</evidence>
<evidence type="ECO:0000256" key="2">
    <source>
        <dbReference type="ARBA" id="ARBA00011974"/>
    </source>
</evidence>
<dbReference type="PANTHER" id="PTHR46832:SF1">
    <property type="entry name" value="5'-METHYLTHIOADENOSINE_S-ADENOSYLHOMOCYSTEINE NUCLEOSIDASE"/>
    <property type="match status" value="1"/>
</dbReference>
<dbReference type="PANTHER" id="PTHR46832">
    <property type="entry name" value="5'-METHYLTHIOADENOSINE/S-ADENOSYLHOMOCYSTEINE NUCLEOSIDASE"/>
    <property type="match status" value="1"/>
</dbReference>
<dbReference type="InterPro" id="IPR000845">
    <property type="entry name" value="Nucleoside_phosphorylase_d"/>
</dbReference>
<protein>
    <recommendedName>
        <fullName evidence="2">adenosylhomocysteine nucleosidase</fullName>
        <ecNumber evidence="2">3.2.2.9</ecNumber>
    </recommendedName>
</protein>
<name>A0A918MWJ1_9BURK</name>
<organism evidence="7 8">
    <name type="scientific">Advenella faeciporci</name>
    <dbReference type="NCBI Taxonomy" id="797535"/>
    <lineage>
        <taxon>Bacteria</taxon>
        <taxon>Pseudomonadati</taxon>
        <taxon>Pseudomonadota</taxon>
        <taxon>Betaproteobacteria</taxon>
        <taxon>Burkholderiales</taxon>
        <taxon>Alcaligenaceae</taxon>
    </lineage>
</organism>
<dbReference type="GO" id="GO:0019509">
    <property type="term" value="P:L-methionine salvage from methylthioadenosine"/>
    <property type="evidence" value="ECO:0007669"/>
    <property type="project" value="InterPro"/>
</dbReference>
<evidence type="ECO:0000256" key="5">
    <source>
        <dbReference type="ARBA" id="ARBA00023167"/>
    </source>
</evidence>